<dbReference type="SUPFAM" id="SSF53067">
    <property type="entry name" value="Actin-like ATPase domain"/>
    <property type="match status" value="1"/>
</dbReference>
<dbReference type="Gene3D" id="1.20.58.2240">
    <property type="match status" value="1"/>
</dbReference>
<reference evidence="3 4" key="1">
    <citation type="submission" date="2022-08" db="EMBL/GenBank/DDBJ databases">
        <title>Bacterial and archaeal communities from various locations to study Microbial Dark Matter (Phase II).</title>
        <authorList>
            <person name="Stepanauskas R."/>
        </authorList>
    </citation>
    <scope>NUCLEOTIDE SEQUENCE [LARGE SCALE GENOMIC DNA]</scope>
    <source>
        <strain evidence="3 4">PD1</strain>
    </source>
</reference>
<dbReference type="EMBL" id="JANUCP010000002">
    <property type="protein sequence ID" value="MCS3919218.1"/>
    <property type="molecule type" value="Genomic_DNA"/>
</dbReference>
<name>A0ABT2EMN6_9BACT</name>
<accession>A0ABT2EMN6</accession>
<evidence type="ECO:0000259" key="2">
    <source>
        <dbReference type="Pfam" id="PF02782"/>
    </source>
</evidence>
<protein>
    <submittedName>
        <fullName evidence="3">L-ribulokinase</fullName>
        <ecNumber evidence="3">2.7.1.16</ecNumber>
    </submittedName>
</protein>
<sequence>MKAAIGLEAGQSAVGDIFNRFVREIKPWGGIEGSHEALSEKAKQLLPDESGLLALDWHNGNRTILVDQRLTGLILGLTLHTEPAEIYQALIEARAEVAKFLRTKELTNPKGASSHAETRSEVSRETCCASRRSRRLPVQGQTRSHPLYRQSRQFAQ</sequence>
<dbReference type="Pfam" id="PF02782">
    <property type="entry name" value="FGGY_C"/>
    <property type="match status" value="1"/>
</dbReference>
<evidence type="ECO:0000313" key="4">
    <source>
        <dbReference type="Proteomes" id="UP001204798"/>
    </source>
</evidence>
<feature type="region of interest" description="Disordered" evidence="1">
    <location>
        <begin position="108"/>
        <end position="156"/>
    </location>
</feature>
<organism evidence="3 4">
    <name type="scientific">Candidatus Fervidibacter sacchari</name>
    <dbReference type="NCBI Taxonomy" id="1448929"/>
    <lineage>
        <taxon>Bacteria</taxon>
        <taxon>Candidatus Fervidibacterota</taxon>
        <taxon>Candidatus Fervidibacter</taxon>
    </lineage>
</organism>
<feature type="compositionally biased region" description="Polar residues" evidence="1">
    <location>
        <begin position="139"/>
        <end position="156"/>
    </location>
</feature>
<evidence type="ECO:0000313" key="3">
    <source>
        <dbReference type="EMBL" id="MCS3919218.1"/>
    </source>
</evidence>
<dbReference type="InterPro" id="IPR043129">
    <property type="entry name" value="ATPase_NBD"/>
</dbReference>
<keyword evidence="4" id="KW-1185">Reference proteome</keyword>
<dbReference type="InterPro" id="IPR018485">
    <property type="entry name" value="FGGY_C"/>
</dbReference>
<dbReference type="PROSITE" id="PS00445">
    <property type="entry name" value="FGGY_KINASES_2"/>
    <property type="match status" value="1"/>
</dbReference>
<dbReference type="InterPro" id="IPR018483">
    <property type="entry name" value="Carb_kinase_FGGY_CS"/>
</dbReference>
<comment type="caution">
    <text evidence="3">The sequence shown here is derived from an EMBL/GenBank/DDBJ whole genome shotgun (WGS) entry which is preliminary data.</text>
</comment>
<dbReference type="EC" id="2.7.1.16" evidence="3"/>
<dbReference type="Proteomes" id="UP001204798">
    <property type="component" value="Unassembled WGS sequence"/>
</dbReference>
<keyword evidence="3" id="KW-0808">Transferase</keyword>
<dbReference type="GO" id="GO:0008741">
    <property type="term" value="F:ribulokinase activity"/>
    <property type="evidence" value="ECO:0007669"/>
    <property type="project" value="UniProtKB-EC"/>
</dbReference>
<gene>
    <name evidence="3" type="ORF">M2350_001618</name>
</gene>
<evidence type="ECO:0000256" key="1">
    <source>
        <dbReference type="SAM" id="MobiDB-lite"/>
    </source>
</evidence>
<feature type="domain" description="Carbohydrate kinase FGGY C-terminal" evidence="2">
    <location>
        <begin position="5"/>
        <end position="95"/>
    </location>
</feature>
<proteinExistence type="predicted"/>